<evidence type="ECO:0000313" key="2">
    <source>
        <dbReference type="EMBL" id="SNT38356.1"/>
    </source>
</evidence>
<accession>A0A239M6L3</accession>
<dbReference type="GO" id="GO:0016740">
    <property type="term" value="F:transferase activity"/>
    <property type="evidence" value="ECO:0007669"/>
    <property type="project" value="UniProtKB-KW"/>
</dbReference>
<keyword evidence="3" id="KW-1185">Reference proteome</keyword>
<keyword evidence="2" id="KW-0808">Transferase</keyword>
<organism evidence="2 3">
    <name type="scientific">Granulicella rosea</name>
    <dbReference type="NCBI Taxonomy" id="474952"/>
    <lineage>
        <taxon>Bacteria</taxon>
        <taxon>Pseudomonadati</taxon>
        <taxon>Acidobacteriota</taxon>
        <taxon>Terriglobia</taxon>
        <taxon>Terriglobales</taxon>
        <taxon>Acidobacteriaceae</taxon>
        <taxon>Granulicella</taxon>
    </lineage>
</organism>
<reference evidence="2 3" key="1">
    <citation type="submission" date="2017-06" db="EMBL/GenBank/DDBJ databases">
        <authorList>
            <person name="Kim H.J."/>
            <person name="Triplett B.A."/>
        </authorList>
    </citation>
    <scope>NUCLEOTIDE SEQUENCE [LARGE SCALE GENOMIC DNA]</scope>
    <source>
        <strain evidence="2 3">DSM 18704</strain>
    </source>
</reference>
<dbReference type="InterPro" id="IPR023631">
    <property type="entry name" value="Amidase_dom"/>
</dbReference>
<dbReference type="RefSeq" id="WP_089410131.1">
    <property type="nucleotide sequence ID" value="NZ_FZOU01000010.1"/>
</dbReference>
<dbReference type="AlphaFoldDB" id="A0A239M6L3"/>
<dbReference type="SUPFAM" id="SSF75304">
    <property type="entry name" value="Amidase signature (AS) enzymes"/>
    <property type="match status" value="1"/>
</dbReference>
<sequence>MSAIENLREHYLHDETTPLAELDAALANSNGNAGRNVYLAQHAEWSRGQALALDKAQRATQPLWGVPVSLKDCFDLEGFATSCGSGYYQQTKGLAERNSALAKRLKALGAVITGKTHMQQLAYGITGENLDFGDCVQPRNPRWLTGGSSSGAAASVQEGSALAAIGTDTGGSIRVPAALCGIAGYRSSISLQGRLWEGGGHLAPTFDTIGWLYPDLADGPLLGGALFDLPKAEAPELAALRIGIPTDAFLHDCEPDVLATLAYGRELFTGRQARVEGFDAAAWDTAFSIFAPIQAHEAAAIHRGHYEHFEPGIAERLAWGASLPADELSRQMLRLWQFRARMSALFQHFDYLLLPACPMSALLAGEDQSQTRVRILRYTSPISLAGLPVVTLPGRAGGLQLVGRLGADAELLALSASLADATL</sequence>
<dbReference type="InterPro" id="IPR036928">
    <property type="entry name" value="AS_sf"/>
</dbReference>
<dbReference type="EMBL" id="FZOU01000010">
    <property type="protein sequence ID" value="SNT38356.1"/>
    <property type="molecule type" value="Genomic_DNA"/>
</dbReference>
<evidence type="ECO:0000259" key="1">
    <source>
        <dbReference type="Pfam" id="PF01425"/>
    </source>
</evidence>
<dbReference type="Pfam" id="PF01425">
    <property type="entry name" value="Amidase"/>
    <property type="match status" value="1"/>
</dbReference>
<dbReference type="PANTHER" id="PTHR11895:SF176">
    <property type="entry name" value="AMIDASE AMID-RELATED"/>
    <property type="match status" value="1"/>
</dbReference>
<evidence type="ECO:0000313" key="3">
    <source>
        <dbReference type="Proteomes" id="UP000198356"/>
    </source>
</evidence>
<feature type="domain" description="Amidase" evidence="1">
    <location>
        <begin position="41"/>
        <end position="412"/>
    </location>
</feature>
<dbReference type="OrthoDB" id="112488at2"/>
<proteinExistence type="predicted"/>
<dbReference type="InterPro" id="IPR000120">
    <property type="entry name" value="Amidase"/>
</dbReference>
<gene>
    <name evidence="2" type="ORF">SAMN05421770_11049</name>
</gene>
<dbReference type="Gene3D" id="3.90.1300.10">
    <property type="entry name" value="Amidase signature (AS) domain"/>
    <property type="match status" value="1"/>
</dbReference>
<dbReference type="Proteomes" id="UP000198356">
    <property type="component" value="Unassembled WGS sequence"/>
</dbReference>
<name>A0A239M6L3_9BACT</name>
<protein>
    <submittedName>
        <fullName evidence="2">Aspartyl-tRNA(Asn)/glutamyl-tRNA(Gln) amidotransferase subunit A</fullName>
    </submittedName>
</protein>
<dbReference type="PANTHER" id="PTHR11895">
    <property type="entry name" value="TRANSAMIDASE"/>
    <property type="match status" value="1"/>
</dbReference>